<accession>A0A133U796</accession>
<dbReference type="Proteomes" id="UP000070589">
    <property type="component" value="Unassembled WGS sequence"/>
</dbReference>
<evidence type="ECO:0000313" key="2">
    <source>
        <dbReference type="EMBL" id="KXA90061.1"/>
    </source>
</evidence>
<dbReference type="InterPro" id="IPR013216">
    <property type="entry name" value="Methyltransf_11"/>
</dbReference>
<dbReference type="EMBL" id="LHXL01000014">
    <property type="protein sequence ID" value="KXA90061.1"/>
    <property type="molecule type" value="Genomic_DNA"/>
</dbReference>
<sequence>MNHTDYKSERERVWKEILSDLEVDGSKVIDVGIGESTEKLAEAGAQVIGVDSEIEKLKECEVDVPLVKCDIVNFPFEKRIADLTLFNFTLHEINPHQHSEAIRMASLISPRLAVIEPSPEGGPLYQRYKKLQQEIMESIGKYEEYRSLSYWKDLVRKEGFEITTAKTIKPQTVIPPSILEDMKQDTIETLKEKGVKKEYAQDMKEILEDAKEQGMRWSPRLVVIGEHP</sequence>
<dbReference type="Gene3D" id="3.40.50.150">
    <property type="entry name" value="Vaccinia Virus protein VP39"/>
    <property type="match status" value="1"/>
</dbReference>
<dbReference type="SUPFAM" id="SSF53335">
    <property type="entry name" value="S-adenosyl-L-methionine-dependent methyltransferases"/>
    <property type="match status" value="1"/>
</dbReference>
<organism evidence="2 3">
    <name type="scientific">candidate division MSBL1 archaeon SCGC-AAA259D14</name>
    <dbReference type="NCBI Taxonomy" id="1698261"/>
    <lineage>
        <taxon>Archaea</taxon>
        <taxon>Methanobacteriati</taxon>
        <taxon>Methanobacteriota</taxon>
        <taxon>candidate division MSBL1</taxon>
    </lineage>
</organism>
<gene>
    <name evidence="2" type="ORF">AKJ62_01765</name>
</gene>
<feature type="domain" description="Methyltransferase type 11" evidence="1">
    <location>
        <begin position="31"/>
        <end position="102"/>
    </location>
</feature>
<reference evidence="2 3" key="1">
    <citation type="journal article" date="2016" name="Sci. Rep.">
        <title>Metabolic traits of an uncultured archaeal lineage -MSBL1- from brine pools of the Red Sea.</title>
        <authorList>
            <person name="Mwirichia R."/>
            <person name="Alam I."/>
            <person name="Rashid M."/>
            <person name="Vinu M."/>
            <person name="Ba-Alawi W."/>
            <person name="Anthony Kamau A."/>
            <person name="Kamanda Ngugi D."/>
            <person name="Goker M."/>
            <person name="Klenk H.P."/>
            <person name="Bajic V."/>
            <person name="Stingl U."/>
        </authorList>
    </citation>
    <scope>NUCLEOTIDE SEQUENCE [LARGE SCALE GENOMIC DNA]</scope>
    <source>
        <strain evidence="2">SCGC-AAA259D14</strain>
    </source>
</reference>
<keyword evidence="3" id="KW-1185">Reference proteome</keyword>
<protein>
    <recommendedName>
        <fullName evidence="1">Methyltransferase type 11 domain-containing protein</fullName>
    </recommendedName>
</protein>
<comment type="caution">
    <text evidence="2">The sequence shown here is derived from an EMBL/GenBank/DDBJ whole genome shotgun (WGS) entry which is preliminary data.</text>
</comment>
<name>A0A133U796_9EURY</name>
<evidence type="ECO:0000259" key="1">
    <source>
        <dbReference type="Pfam" id="PF08241"/>
    </source>
</evidence>
<dbReference type="GO" id="GO:0008757">
    <property type="term" value="F:S-adenosylmethionine-dependent methyltransferase activity"/>
    <property type="evidence" value="ECO:0007669"/>
    <property type="project" value="InterPro"/>
</dbReference>
<evidence type="ECO:0000313" key="3">
    <source>
        <dbReference type="Proteomes" id="UP000070589"/>
    </source>
</evidence>
<dbReference type="InterPro" id="IPR029063">
    <property type="entry name" value="SAM-dependent_MTases_sf"/>
</dbReference>
<proteinExistence type="predicted"/>
<dbReference type="AlphaFoldDB" id="A0A133U796"/>
<dbReference type="Pfam" id="PF08241">
    <property type="entry name" value="Methyltransf_11"/>
    <property type="match status" value="1"/>
</dbReference>